<sequence length="68" mass="7349">MLGRRSRVAGRREYPLSGSEGHSLPPPSVAVSKGIYLPNYNTSRLGGAFTPKLELAKTTADKSTFVTR</sequence>
<dbReference type="RefSeq" id="XP_025560231.1">
    <property type="nucleotide sequence ID" value="XM_025701328.1"/>
</dbReference>
<evidence type="ECO:0000256" key="1">
    <source>
        <dbReference type="SAM" id="MobiDB-lite"/>
    </source>
</evidence>
<protein>
    <submittedName>
        <fullName evidence="2">Uncharacterized protein</fullName>
    </submittedName>
</protein>
<keyword evidence="3" id="KW-1185">Reference proteome</keyword>
<evidence type="ECO:0000313" key="2">
    <source>
        <dbReference type="EMBL" id="PYH66437.1"/>
    </source>
</evidence>
<dbReference type="EMBL" id="KZ821634">
    <property type="protein sequence ID" value="PYH66437.1"/>
    <property type="molecule type" value="Genomic_DNA"/>
</dbReference>
<dbReference type="GeneID" id="37205920"/>
<evidence type="ECO:0000313" key="3">
    <source>
        <dbReference type="Proteomes" id="UP000248405"/>
    </source>
</evidence>
<gene>
    <name evidence="2" type="ORF">BO88DRAFT_118938</name>
</gene>
<reference evidence="2" key="1">
    <citation type="submission" date="2016-12" db="EMBL/GenBank/DDBJ databases">
        <title>The genomes of Aspergillus section Nigri reveals drivers in fungal speciation.</title>
        <authorList>
            <consortium name="DOE Joint Genome Institute"/>
            <person name="Vesth T.C."/>
            <person name="Nybo J."/>
            <person name="Theobald S."/>
            <person name="Brandl J."/>
            <person name="Frisvad J.C."/>
            <person name="Nielsen K.F."/>
            <person name="Lyhne E.K."/>
            <person name="Kogle M.E."/>
            <person name="Kuo A."/>
            <person name="Riley R."/>
            <person name="Clum A."/>
            <person name="Nolan M."/>
            <person name="Lipzen A."/>
            <person name="Salamov A."/>
            <person name="Henrissat B."/>
            <person name="Wiebenga A."/>
            <person name="De Vries R.P."/>
            <person name="Grigoriev I.V."/>
            <person name="Mortensen U.H."/>
            <person name="Andersen M.R."/>
            <person name="Baker S.E."/>
        </authorList>
    </citation>
    <scope>NUCLEOTIDE SEQUENCE [LARGE SCALE GENOMIC DNA]</scope>
    <source>
        <strain evidence="2">CBS 113365</strain>
    </source>
</reference>
<organism evidence="2 3">
    <name type="scientific">Aspergillus vadensis (strain CBS 113365 / IMI 142717 / IBT 24658)</name>
    <dbReference type="NCBI Taxonomy" id="1448311"/>
    <lineage>
        <taxon>Eukaryota</taxon>
        <taxon>Fungi</taxon>
        <taxon>Dikarya</taxon>
        <taxon>Ascomycota</taxon>
        <taxon>Pezizomycotina</taxon>
        <taxon>Eurotiomycetes</taxon>
        <taxon>Eurotiomycetidae</taxon>
        <taxon>Eurotiales</taxon>
        <taxon>Aspergillaceae</taxon>
        <taxon>Aspergillus</taxon>
        <taxon>Aspergillus subgen. Circumdati</taxon>
    </lineage>
</organism>
<dbReference type="AlphaFoldDB" id="A0A319B1C1"/>
<name>A0A319B1C1_ASPVC</name>
<accession>A0A319B1C1</accession>
<feature type="region of interest" description="Disordered" evidence="1">
    <location>
        <begin position="1"/>
        <end position="28"/>
    </location>
</feature>
<dbReference type="Proteomes" id="UP000248405">
    <property type="component" value="Unassembled WGS sequence"/>
</dbReference>
<proteinExistence type="predicted"/>